<accession>A0A433RQA7</accession>
<comment type="caution">
    <text evidence="2">The sequence shown here is derived from an EMBL/GenBank/DDBJ whole genome shotgun (WGS) entry which is preliminary data.</text>
</comment>
<feature type="transmembrane region" description="Helical" evidence="1">
    <location>
        <begin position="96"/>
        <end position="115"/>
    </location>
</feature>
<keyword evidence="1" id="KW-0472">Membrane</keyword>
<reference evidence="2 3" key="1">
    <citation type="submission" date="2014-11" db="EMBL/GenBank/DDBJ databases">
        <title>Genome sequence and analysis of novel Kurthia sp.</title>
        <authorList>
            <person name="Lawson J.N."/>
            <person name="Gonzalez J.E."/>
            <person name="Rinauldi L."/>
            <person name="Xuan Z."/>
            <person name="Firman A."/>
            <person name="Shaddox L."/>
            <person name="Trudeau A."/>
            <person name="Shah S."/>
            <person name="Reiman D."/>
        </authorList>
    </citation>
    <scope>NUCLEOTIDE SEQUENCE [LARGE SCALE GENOMIC DNA]</scope>
    <source>
        <strain evidence="2 3">3B1D</strain>
    </source>
</reference>
<evidence type="ECO:0008006" key="4">
    <source>
        <dbReference type="Google" id="ProtNLM"/>
    </source>
</evidence>
<dbReference type="AlphaFoldDB" id="A0A433RQA7"/>
<keyword evidence="1" id="KW-0812">Transmembrane</keyword>
<gene>
    <name evidence="2" type="ORF">QI30_17720</name>
</gene>
<name>A0A433RQA7_9BACL</name>
<feature type="transmembrane region" description="Helical" evidence="1">
    <location>
        <begin position="43"/>
        <end position="60"/>
    </location>
</feature>
<evidence type="ECO:0000313" key="3">
    <source>
        <dbReference type="Proteomes" id="UP000288623"/>
    </source>
</evidence>
<dbReference type="RefSeq" id="WP_126991934.1">
    <property type="nucleotide sequence ID" value="NZ_JTFC01000042.1"/>
</dbReference>
<dbReference type="Pfam" id="PF13789">
    <property type="entry name" value="DUF4181"/>
    <property type="match status" value="1"/>
</dbReference>
<evidence type="ECO:0000256" key="1">
    <source>
        <dbReference type="SAM" id="Phobius"/>
    </source>
</evidence>
<dbReference type="OrthoDB" id="2455559at2"/>
<evidence type="ECO:0000313" key="2">
    <source>
        <dbReference type="EMBL" id="RUS52589.1"/>
    </source>
</evidence>
<dbReference type="Proteomes" id="UP000288623">
    <property type="component" value="Unassembled WGS sequence"/>
</dbReference>
<feature type="transmembrane region" description="Helical" evidence="1">
    <location>
        <begin position="6"/>
        <end position="22"/>
    </location>
</feature>
<organism evidence="2 3">
    <name type="scientific">Candidatus Kurthia intestinigallinarum</name>
    <dbReference type="NCBI Taxonomy" id="1562256"/>
    <lineage>
        <taxon>Bacteria</taxon>
        <taxon>Bacillati</taxon>
        <taxon>Bacillota</taxon>
        <taxon>Bacilli</taxon>
        <taxon>Bacillales</taxon>
        <taxon>Caryophanaceae</taxon>
        <taxon>Kurthia</taxon>
    </lineage>
</organism>
<dbReference type="InterPro" id="IPR025441">
    <property type="entry name" value="DUF4181"/>
</dbReference>
<keyword evidence="1" id="KW-1133">Transmembrane helix</keyword>
<protein>
    <recommendedName>
        <fullName evidence="4">DUF4181 domain-containing protein</fullName>
    </recommendedName>
</protein>
<keyword evidence="3" id="KW-1185">Reference proteome</keyword>
<proteinExistence type="predicted"/>
<sequence>MNFIFTILILLIASYILEIAVRKQFKVPKSILSIAPVNQVHRIGKNILMFALLAIVVISFATEYHILWLFLIVLFVQYLFDIIMQYKYIRESREHLINIFFLIFYGLAAIVILYFNPAIIMQ</sequence>
<dbReference type="EMBL" id="JTFC01000042">
    <property type="protein sequence ID" value="RUS52589.1"/>
    <property type="molecule type" value="Genomic_DNA"/>
</dbReference>
<feature type="transmembrane region" description="Helical" evidence="1">
    <location>
        <begin position="66"/>
        <end position="84"/>
    </location>
</feature>